<sequence length="101" mass="11386">MSDQLKIWTKELDQLSSEVRKFINSAKVCINANPLEDDLILKRKNEIDERIKELASKIANEQEKGLNKTNEKVIASLKRLSEKLGGVKTKLSDFTSNLGKG</sequence>
<evidence type="ECO:0000313" key="2">
    <source>
        <dbReference type="Proteomes" id="UP000316759"/>
    </source>
</evidence>
<dbReference type="Proteomes" id="UP000316759">
    <property type="component" value="Unassembled WGS sequence"/>
</dbReference>
<protein>
    <submittedName>
        <fullName evidence="1">Uncharacterized protein</fullName>
    </submittedName>
</protein>
<reference evidence="1 2" key="1">
    <citation type="submission" date="2019-04" db="EMBL/GenBank/DDBJ databases">
        <title>Annotation for the trematode Fasciola gigantica.</title>
        <authorList>
            <person name="Choi Y.-J."/>
        </authorList>
    </citation>
    <scope>NUCLEOTIDE SEQUENCE [LARGE SCALE GENOMIC DNA]</scope>
    <source>
        <strain evidence="1">Uganda_cow_1</strain>
    </source>
</reference>
<accession>A0A504YUM6</accession>
<gene>
    <name evidence="1" type="ORF">FGIG_10542</name>
</gene>
<dbReference type="EMBL" id="SUNJ01008069">
    <property type="protein sequence ID" value="TPP61528.1"/>
    <property type="molecule type" value="Genomic_DNA"/>
</dbReference>
<name>A0A504YUM6_FASGI</name>
<evidence type="ECO:0000313" key="1">
    <source>
        <dbReference type="EMBL" id="TPP61528.1"/>
    </source>
</evidence>
<proteinExistence type="predicted"/>
<keyword evidence="2" id="KW-1185">Reference proteome</keyword>
<comment type="caution">
    <text evidence="1">The sequence shown here is derived from an EMBL/GenBank/DDBJ whole genome shotgun (WGS) entry which is preliminary data.</text>
</comment>
<organism evidence="1 2">
    <name type="scientific">Fasciola gigantica</name>
    <name type="common">Giant liver fluke</name>
    <dbReference type="NCBI Taxonomy" id="46835"/>
    <lineage>
        <taxon>Eukaryota</taxon>
        <taxon>Metazoa</taxon>
        <taxon>Spiralia</taxon>
        <taxon>Lophotrochozoa</taxon>
        <taxon>Platyhelminthes</taxon>
        <taxon>Trematoda</taxon>
        <taxon>Digenea</taxon>
        <taxon>Plagiorchiida</taxon>
        <taxon>Echinostomata</taxon>
        <taxon>Echinostomatoidea</taxon>
        <taxon>Fasciolidae</taxon>
        <taxon>Fasciola</taxon>
    </lineage>
</organism>
<dbReference type="AlphaFoldDB" id="A0A504YUM6"/>